<evidence type="ECO:0000256" key="2">
    <source>
        <dbReference type="ARBA" id="ARBA00022723"/>
    </source>
</evidence>
<dbReference type="PANTHER" id="PTHR47955">
    <property type="entry name" value="CYTOCHROME P450 FAMILY 71 PROTEIN"/>
    <property type="match status" value="1"/>
</dbReference>
<name>A0A834X4K6_9FABA</name>
<dbReference type="FunFam" id="1.10.630.10:FF:000011">
    <property type="entry name" value="Cytochrome P450 83B1"/>
    <property type="match status" value="1"/>
</dbReference>
<sequence length="516" mass="59063">MALDSILGNNATFYLSLFCLLIALFVFNFTTRRRKNKPNLPPSPFKLPLIGNLHQLGTLPHRSFRNLSHKYGPLMLLHLGQTPTLVVSSADIAREIFTTHDVVFSNRPPATAAEIFFYGCKDVVFVRYGEEWRQKRKICALQLLSLKRVRSFQFIREEEVAELVSKIGEACLETENNNGCSVINLSHMLVGASVNILLRCLIGNKCNALRGSSNFDDLPRKVLTQFVAFSFGDFFPCLWWMDYVTGLIPKLKATSRELDAFFDEVIAQHKTIKHDHQSDRKEKDFIDILHHLQEEAMPEFELTQQDIRAMLVDMFVGGSDTSSTFLEWAMSELVRNPSIMRKAQEEVRRVVGDKSKVEDIDVKQMKYLECVVKETLRLHPPAPLLAPRETRSTVKIRGYDIPPKTSVYINAWAIQRDPEVWERAEEFVPERFENSEIDFKGQDFEFIPFGAGRRRCPGITFGVTSVEYVLANVLYWFDWKLPGSAQDIDMTENSGVNVNRKKPLHLQPVPVHSFGS</sequence>
<evidence type="ECO:0000256" key="6">
    <source>
        <dbReference type="SAM" id="Phobius"/>
    </source>
</evidence>
<keyword evidence="8" id="KW-1185">Reference proteome</keyword>
<evidence type="ECO:0000313" key="7">
    <source>
        <dbReference type="EMBL" id="KAF7838267.1"/>
    </source>
</evidence>
<dbReference type="GO" id="GO:0016705">
    <property type="term" value="F:oxidoreductase activity, acting on paired donors, with incorporation or reduction of molecular oxygen"/>
    <property type="evidence" value="ECO:0007669"/>
    <property type="project" value="InterPro"/>
</dbReference>
<dbReference type="InterPro" id="IPR001128">
    <property type="entry name" value="Cyt_P450"/>
</dbReference>
<keyword evidence="3 4" id="KW-0408">Iron</keyword>
<dbReference type="CDD" id="cd11072">
    <property type="entry name" value="CYP71-like"/>
    <property type="match status" value="1"/>
</dbReference>
<dbReference type="InterPro" id="IPR002401">
    <property type="entry name" value="Cyt_P450_E_grp-I"/>
</dbReference>
<feature type="transmembrane region" description="Helical" evidence="6">
    <location>
        <begin position="12"/>
        <end position="30"/>
    </location>
</feature>
<dbReference type="PRINTS" id="PR00385">
    <property type="entry name" value="P450"/>
</dbReference>
<keyword evidence="4 5" id="KW-0349">Heme</keyword>
<dbReference type="PRINTS" id="PR00463">
    <property type="entry name" value="EP450I"/>
</dbReference>
<comment type="caution">
    <text evidence="7">The sequence shown here is derived from an EMBL/GenBank/DDBJ whole genome shotgun (WGS) entry which is preliminary data.</text>
</comment>
<dbReference type="SUPFAM" id="SSF48264">
    <property type="entry name" value="Cytochrome P450"/>
    <property type="match status" value="1"/>
</dbReference>
<keyword evidence="5" id="KW-0560">Oxidoreductase</keyword>
<keyword evidence="6" id="KW-0812">Transmembrane</keyword>
<evidence type="ECO:0000256" key="4">
    <source>
        <dbReference type="PIRSR" id="PIRSR602401-1"/>
    </source>
</evidence>
<reference evidence="7" key="1">
    <citation type="submission" date="2020-09" db="EMBL/GenBank/DDBJ databases">
        <title>Genome-Enabled Discovery of Anthraquinone Biosynthesis in Senna tora.</title>
        <authorList>
            <person name="Kang S.-H."/>
            <person name="Pandey R.P."/>
            <person name="Lee C.-M."/>
            <person name="Sim J.-S."/>
            <person name="Jeong J.-T."/>
            <person name="Choi B.-S."/>
            <person name="Jung M."/>
            <person name="Ginzburg D."/>
            <person name="Zhao K."/>
            <person name="Won S.Y."/>
            <person name="Oh T.-J."/>
            <person name="Yu Y."/>
            <person name="Kim N.-H."/>
            <person name="Lee O.R."/>
            <person name="Lee T.-H."/>
            <person name="Bashyal P."/>
            <person name="Kim T.-S."/>
            <person name="Lee W.-H."/>
            <person name="Kawkins C."/>
            <person name="Kim C.-K."/>
            <person name="Kim J.S."/>
            <person name="Ahn B.O."/>
            <person name="Rhee S.Y."/>
            <person name="Sohng J.K."/>
        </authorList>
    </citation>
    <scope>NUCLEOTIDE SEQUENCE</scope>
    <source>
        <tissue evidence="7">Leaf</tissue>
    </source>
</reference>
<keyword evidence="6" id="KW-1133">Transmembrane helix</keyword>
<keyword evidence="2 4" id="KW-0479">Metal-binding</keyword>
<comment type="similarity">
    <text evidence="1 5">Belongs to the cytochrome P450 family.</text>
</comment>
<dbReference type="AlphaFoldDB" id="A0A834X4K6"/>
<dbReference type="PANTHER" id="PTHR47955:SF15">
    <property type="entry name" value="CYTOCHROME P450 71A2-LIKE"/>
    <property type="match status" value="1"/>
</dbReference>
<dbReference type="Gene3D" id="1.10.630.10">
    <property type="entry name" value="Cytochrome P450"/>
    <property type="match status" value="1"/>
</dbReference>
<dbReference type="Proteomes" id="UP000634136">
    <property type="component" value="Unassembled WGS sequence"/>
</dbReference>
<evidence type="ECO:0000256" key="1">
    <source>
        <dbReference type="ARBA" id="ARBA00010617"/>
    </source>
</evidence>
<evidence type="ECO:0000313" key="8">
    <source>
        <dbReference type="Proteomes" id="UP000634136"/>
    </source>
</evidence>
<dbReference type="InterPro" id="IPR017972">
    <property type="entry name" value="Cyt_P450_CS"/>
</dbReference>
<dbReference type="GO" id="GO:0005506">
    <property type="term" value="F:iron ion binding"/>
    <property type="evidence" value="ECO:0007669"/>
    <property type="project" value="InterPro"/>
</dbReference>
<keyword evidence="6" id="KW-0472">Membrane</keyword>
<dbReference type="Pfam" id="PF00067">
    <property type="entry name" value="p450"/>
    <property type="match status" value="1"/>
</dbReference>
<evidence type="ECO:0000256" key="3">
    <source>
        <dbReference type="ARBA" id="ARBA00023004"/>
    </source>
</evidence>
<dbReference type="GO" id="GO:0020037">
    <property type="term" value="F:heme binding"/>
    <property type="evidence" value="ECO:0007669"/>
    <property type="project" value="InterPro"/>
</dbReference>
<evidence type="ECO:0000256" key="5">
    <source>
        <dbReference type="RuleBase" id="RU000461"/>
    </source>
</evidence>
<dbReference type="GO" id="GO:0004497">
    <property type="term" value="F:monooxygenase activity"/>
    <property type="evidence" value="ECO:0007669"/>
    <property type="project" value="UniProtKB-KW"/>
</dbReference>
<dbReference type="OrthoDB" id="1470350at2759"/>
<dbReference type="EMBL" id="JAAIUW010000003">
    <property type="protein sequence ID" value="KAF7838267.1"/>
    <property type="molecule type" value="Genomic_DNA"/>
</dbReference>
<accession>A0A834X4K6</accession>
<keyword evidence="5" id="KW-0503">Monooxygenase</keyword>
<organism evidence="7 8">
    <name type="scientific">Senna tora</name>
    <dbReference type="NCBI Taxonomy" id="362788"/>
    <lineage>
        <taxon>Eukaryota</taxon>
        <taxon>Viridiplantae</taxon>
        <taxon>Streptophyta</taxon>
        <taxon>Embryophyta</taxon>
        <taxon>Tracheophyta</taxon>
        <taxon>Spermatophyta</taxon>
        <taxon>Magnoliopsida</taxon>
        <taxon>eudicotyledons</taxon>
        <taxon>Gunneridae</taxon>
        <taxon>Pentapetalae</taxon>
        <taxon>rosids</taxon>
        <taxon>fabids</taxon>
        <taxon>Fabales</taxon>
        <taxon>Fabaceae</taxon>
        <taxon>Caesalpinioideae</taxon>
        <taxon>Cassia clade</taxon>
        <taxon>Senna</taxon>
    </lineage>
</organism>
<feature type="binding site" description="axial binding residue" evidence="4">
    <location>
        <position position="456"/>
    </location>
    <ligand>
        <name>heme</name>
        <dbReference type="ChEBI" id="CHEBI:30413"/>
    </ligand>
    <ligandPart>
        <name>Fe</name>
        <dbReference type="ChEBI" id="CHEBI:18248"/>
    </ligandPart>
</feature>
<protein>
    <submittedName>
        <fullName evidence="7">Cytochrome P450 71A1-like</fullName>
    </submittedName>
</protein>
<comment type="cofactor">
    <cofactor evidence="4">
        <name>heme</name>
        <dbReference type="ChEBI" id="CHEBI:30413"/>
    </cofactor>
</comment>
<dbReference type="PROSITE" id="PS00086">
    <property type="entry name" value="CYTOCHROME_P450"/>
    <property type="match status" value="1"/>
</dbReference>
<gene>
    <name evidence="7" type="ORF">G2W53_006749</name>
</gene>
<proteinExistence type="inferred from homology"/>
<dbReference type="InterPro" id="IPR036396">
    <property type="entry name" value="Cyt_P450_sf"/>
</dbReference>